<dbReference type="PANTHER" id="PTHR43163:SF6">
    <property type="entry name" value="DIPEPTIDE TRANSPORT SYSTEM PERMEASE PROTEIN DPPB-RELATED"/>
    <property type="match status" value="1"/>
</dbReference>
<reference evidence="10" key="2">
    <citation type="submission" date="2023-06" db="EMBL/GenBank/DDBJ databases">
        <title>Identification and characterization of horizontal gene transfer across gut microbiota members of farm animals based on homology search.</title>
        <authorList>
            <person name="Zeman M."/>
            <person name="Kubasova T."/>
            <person name="Jahodarova E."/>
            <person name="Nykrynova M."/>
            <person name="Rychlik I."/>
        </authorList>
    </citation>
    <scope>NUCLEOTIDE SEQUENCE [LARGE SCALE GENOMIC DNA]</scope>
    <source>
        <strain evidence="10">ET39</strain>
    </source>
</reference>
<dbReference type="Proteomes" id="UP001529340">
    <property type="component" value="Unassembled WGS sequence"/>
</dbReference>
<accession>A0ABT7UAW4</accession>
<evidence type="ECO:0000313" key="10">
    <source>
        <dbReference type="Proteomes" id="UP001529340"/>
    </source>
</evidence>
<evidence type="ECO:0000313" key="9">
    <source>
        <dbReference type="EMBL" id="MDM8156779.1"/>
    </source>
</evidence>
<dbReference type="InterPro" id="IPR035906">
    <property type="entry name" value="MetI-like_sf"/>
</dbReference>
<feature type="transmembrane region" description="Helical" evidence="7">
    <location>
        <begin position="230"/>
        <end position="252"/>
    </location>
</feature>
<dbReference type="PROSITE" id="PS50928">
    <property type="entry name" value="ABC_TM1"/>
    <property type="match status" value="1"/>
</dbReference>
<keyword evidence="6 7" id="KW-0472">Membrane</keyword>
<feature type="transmembrane region" description="Helical" evidence="7">
    <location>
        <begin position="100"/>
        <end position="121"/>
    </location>
</feature>
<dbReference type="InterPro" id="IPR045621">
    <property type="entry name" value="BPD_transp_1_N"/>
</dbReference>
<feature type="transmembrane region" description="Helical" evidence="7">
    <location>
        <begin position="9"/>
        <end position="27"/>
    </location>
</feature>
<sequence>MFKYVLKRVLIGFITLFVLGSATFFLMKAVPGSPVSGERYRTAEAQRLARIRYGLDKPVFEQYTAYLGRLAHGDLGESYIKEGVYVDRTIATTFPVTARLGGITFVFALVVGITLGTTAALSNKKWVNNLCMFVATIGVSVPSFLLGMFLIIIFGVQLRILPFVGLRTPANYVLPVIALSLYPISMIARLTRSSMLEVMKQDYIILARSKGTPYKKVVIKHALKNAMLPVVTYAGPAFAFMLTGSFIVETLFSIPGTGREFVSNISNRDYQMIMGLTLFLGALIITFNILTDIISAIIDPRIKLK</sequence>
<evidence type="ECO:0000256" key="5">
    <source>
        <dbReference type="ARBA" id="ARBA00022989"/>
    </source>
</evidence>
<dbReference type="CDD" id="cd06261">
    <property type="entry name" value="TM_PBP2"/>
    <property type="match status" value="1"/>
</dbReference>
<feature type="transmembrane region" description="Helical" evidence="7">
    <location>
        <begin position="133"/>
        <end position="160"/>
    </location>
</feature>
<keyword evidence="5 7" id="KW-1133">Transmembrane helix</keyword>
<organism evidence="9 10">
    <name type="scientific">Amedibacillus dolichus</name>
    <dbReference type="NCBI Taxonomy" id="31971"/>
    <lineage>
        <taxon>Bacteria</taxon>
        <taxon>Bacillati</taxon>
        <taxon>Bacillota</taxon>
        <taxon>Erysipelotrichia</taxon>
        <taxon>Erysipelotrichales</taxon>
        <taxon>Erysipelotrichaceae</taxon>
        <taxon>Amedibacillus</taxon>
    </lineage>
</organism>
<evidence type="ECO:0000256" key="4">
    <source>
        <dbReference type="ARBA" id="ARBA00022692"/>
    </source>
</evidence>
<feature type="domain" description="ABC transmembrane type-1" evidence="8">
    <location>
        <begin position="94"/>
        <end position="291"/>
    </location>
</feature>
<comment type="subcellular location">
    <subcellularLocation>
        <location evidence="1 7">Cell membrane</location>
        <topology evidence="1 7">Multi-pass membrane protein</topology>
    </subcellularLocation>
</comment>
<dbReference type="PANTHER" id="PTHR43163">
    <property type="entry name" value="DIPEPTIDE TRANSPORT SYSTEM PERMEASE PROTEIN DPPB-RELATED"/>
    <property type="match status" value="1"/>
</dbReference>
<evidence type="ECO:0000256" key="2">
    <source>
        <dbReference type="ARBA" id="ARBA00022448"/>
    </source>
</evidence>
<evidence type="ECO:0000259" key="8">
    <source>
        <dbReference type="PROSITE" id="PS50928"/>
    </source>
</evidence>
<evidence type="ECO:0000256" key="1">
    <source>
        <dbReference type="ARBA" id="ARBA00004651"/>
    </source>
</evidence>
<proteinExistence type="inferred from homology"/>
<evidence type="ECO:0000256" key="6">
    <source>
        <dbReference type="ARBA" id="ARBA00023136"/>
    </source>
</evidence>
<reference evidence="9 10" key="3">
    <citation type="submission" date="2023-06" db="EMBL/GenBank/DDBJ databases">
        <authorList>
            <person name="Zeman M."/>
            <person name="Kubasova T."/>
            <person name="Jahodarova E."/>
            <person name="Nykrynova M."/>
            <person name="Rychlik I."/>
        </authorList>
    </citation>
    <scope>NUCLEOTIDE SEQUENCE [LARGE SCALE GENOMIC DNA]</scope>
    <source>
        <strain evidence="9 10">ET39</strain>
    </source>
</reference>
<dbReference type="RefSeq" id="WP_289607243.1">
    <property type="nucleotide sequence ID" value="NZ_JAUDCG010000012.1"/>
</dbReference>
<comment type="caution">
    <text evidence="9">The sequence shown here is derived from an EMBL/GenBank/DDBJ whole genome shotgun (WGS) entry which is preliminary data.</text>
</comment>
<gene>
    <name evidence="9" type="ORF">QUV96_03895</name>
</gene>
<dbReference type="SUPFAM" id="SSF161098">
    <property type="entry name" value="MetI-like"/>
    <property type="match status" value="1"/>
</dbReference>
<keyword evidence="10" id="KW-1185">Reference proteome</keyword>
<reference evidence="9 10" key="1">
    <citation type="submission" date="2023-06" db="EMBL/GenBank/DDBJ databases">
        <title>Identification and characterization of horizontal gene transfer across gut microbiota members of farm animals based on homology search.</title>
        <authorList>
            <person name="Schwarzerova J."/>
            <person name="Nykrynova M."/>
            <person name="Jureckova K."/>
            <person name="Cejkova D."/>
            <person name="Rychlik I."/>
        </authorList>
    </citation>
    <scope>NUCLEOTIDE SEQUENCE [LARGE SCALE GENOMIC DNA]</scope>
    <source>
        <strain evidence="9 10">ET39</strain>
    </source>
</reference>
<evidence type="ECO:0000256" key="3">
    <source>
        <dbReference type="ARBA" id="ARBA00022475"/>
    </source>
</evidence>
<feature type="transmembrane region" description="Helical" evidence="7">
    <location>
        <begin position="272"/>
        <end position="298"/>
    </location>
</feature>
<dbReference type="Pfam" id="PF19300">
    <property type="entry name" value="BPD_transp_1_N"/>
    <property type="match status" value="1"/>
</dbReference>
<keyword evidence="3" id="KW-1003">Cell membrane</keyword>
<keyword evidence="4 7" id="KW-0812">Transmembrane</keyword>
<dbReference type="EMBL" id="JAUDCG010000012">
    <property type="protein sequence ID" value="MDM8156779.1"/>
    <property type="molecule type" value="Genomic_DNA"/>
</dbReference>
<comment type="similarity">
    <text evidence="7">Belongs to the binding-protein-dependent transport system permease family.</text>
</comment>
<feature type="transmembrane region" description="Helical" evidence="7">
    <location>
        <begin position="172"/>
        <end position="191"/>
    </location>
</feature>
<keyword evidence="2 7" id="KW-0813">Transport</keyword>
<name>A0ABT7UAW4_9FIRM</name>
<dbReference type="Pfam" id="PF00528">
    <property type="entry name" value="BPD_transp_1"/>
    <property type="match status" value="1"/>
</dbReference>
<dbReference type="InterPro" id="IPR000515">
    <property type="entry name" value="MetI-like"/>
</dbReference>
<protein>
    <submittedName>
        <fullName evidence="9">ABC transporter permease</fullName>
    </submittedName>
</protein>
<evidence type="ECO:0000256" key="7">
    <source>
        <dbReference type="RuleBase" id="RU363032"/>
    </source>
</evidence>
<dbReference type="Gene3D" id="1.10.3720.10">
    <property type="entry name" value="MetI-like"/>
    <property type="match status" value="1"/>
</dbReference>